<dbReference type="CDD" id="cd00024">
    <property type="entry name" value="CD_CSD"/>
    <property type="match status" value="1"/>
</dbReference>
<dbReference type="EMBL" id="JALJAT010000003">
    <property type="protein sequence ID" value="KAK4471075.1"/>
    <property type="molecule type" value="Genomic_DNA"/>
</dbReference>
<dbReference type="PANTHER" id="PTHR22812">
    <property type="entry name" value="CHROMOBOX PROTEIN"/>
    <property type="match status" value="1"/>
</dbReference>
<dbReference type="InterPro" id="IPR051219">
    <property type="entry name" value="Heterochromatin_chromo-domain"/>
</dbReference>
<evidence type="ECO:0000256" key="2">
    <source>
        <dbReference type="ARBA" id="ARBA00023242"/>
    </source>
</evidence>
<dbReference type="GO" id="GO:0005634">
    <property type="term" value="C:nucleus"/>
    <property type="evidence" value="ECO:0007669"/>
    <property type="project" value="UniProtKB-SubCell"/>
</dbReference>
<protein>
    <recommendedName>
        <fullName evidence="3">Chromo domain-containing protein</fullName>
    </recommendedName>
</protein>
<dbReference type="AlphaFoldDB" id="A0AAE1ZC40"/>
<reference evidence="4" key="2">
    <citation type="journal article" date="2023" name="Infect Dis Poverty">
        <title>Chromosome-scale genome of the human blood fluke Schistosoma mekongi and its implications for public health.</title>
        <authorList>
            <person name="Zhou M."/>
            <person name="Xu L."/>
            <person name="Xu D."/>
            <person name="Chen W."/>
            <person name="Khan J."/>
            <person name="Hu Y."/>
            <person name="Huang H."/>
            <person name="Wei H."/>
            <person name="Zhang Y."/>
            <person name="Chusongsang P."/>
            <person name="Tanasarnprasert K."/>
            <person name="Hu X."/>
            <person name="Limpanont Y."/>
            <person name="Lv Z."/>
        </authorList>
    </citation>
    <scope>NUCLEOTIDE SEQUENCE</scope>
    <source>
        <strain evidence="4">LV_2022a</strain>
    </source>
</reference>
<evidence type="ECO:0000256" key="1">
    <source>
        <dbReference type="ARBA" id="ARBA00004123"/>
    </source>
</evidence>
<sequence>MVQNMYFLVMPTRHCEGTAKNEVEFEVEGILDIRTINGEPEYLIKWKGHSPSKNTWEPQSNLNCPVLLRRFLDKHAATEPTIATIPEGAEPYGFDRGLAPDFIDMVTKKDDELYFLIKWKGSQVRDVVPAAQANIRCPQIVIKFYESILHFT</sequence>
<dbReference type="SMART" id="SM00298">
    <property type="entry name" value="CHROMO"/>
    <property type="match status" value="2"/>
</dbReference>
<dbReference type="SMART" id="SM00300">
    <property type="entry name" value="ChSh"/>
    <property type="match status" value="1"/>
</dbReference>
<dbReference type="InterPro" id="IPR017984">
    <property type="entry name" value="Chromo_dom_subgr"/>
</dbReference>
<organism evidence="4 5">
    <name type="scientific">Schistosoma mekongi</name>
    <name type="common">Parasitic worm</name>
    <dbReference type="NCBI Taxonomy" id="38744"/>
    <lineage>
        <taxon>Eukaryota</taxon>
        <taxon>Metazoa</taxon>
        <taxon>Spiralia</taxon>
        <taxon>Lophotrochozoa</taxon>
        <taxon>Platyhelminthes</taxon>
        <taxon>Trematoda</taxon>
        <taxon>Digenea</taxon>
        <taxon>Strigeidida</taxon>
        <taxon>Schistosomatoidea</taxon>
        <taxon>Schistosomatidae</taxon>
        <taxon>Schistosoma</taxon>
    </lineage>
</organism>
<feature type="domain" description="Chromo" evidence="3">
    <location>
        <begin position="92"/>
        <end position="152"/>
    </location>
</feature>
<dbReference type="SUPFAM" id="SSF54160">
    <property type="entry name" value="Chromo domain-like"/>
    <property type="match status" value="2"/>
</dbReference>
<dbReference type="PRINTS" id="PR00504">
    <property type="entry name" value="CHROMODOMAIN"/>
</dbReference>
<comment type="subcellular location">
    <subcellularLocation>
        <location evidence="1">Nucleus</location>
    </subcellularLocation>
</comment>
<evidence type="ECO:0000313" key="4">
    <source>
        <dbReference type="EMBL" id="KAK4471075.1"/>
    </source>
</evidence>
<dbReference type="InterPro" id="IPR023780">
    <property type="entry name" value="Chromo_domain"/>
</dbReference>
<dbReference type="CDD" id="cd00034">
    <property type="entry name" value="CSD"/>
    <property type="match status" value="1"/>
</dbReference>
<dbReference type="Pfam" id="PF01393">
    <property type="entry name" value="Chromo_shadow"/>
    <property type="match status" value="1"/>
</dbReference>
<dbReference type="Gene3D" id="2.40.50.40">
    <property type="match status" value="2"/>
</dbReference>
<reference evidence="4" key="1">
    <citation type="submission" date="2022-04" db="EMBL/GenBank/DDBJ databases">
        <authorList>
            <person name="Xu L."/>
            <person name="Lv Z."/>
        </authorList>
    </citation>
    <scope>NUCLEOTIDE SEQUENCE</scope>
    <source>
        <strain evidence="4">LV_2022a</strain>
    </source>
</reference>
<evidence type="ECO:0000259" key="3">
    <source>
        <dbReference type="PROSITE" id="PS50013"/>
    </source>
</evidence>
<dbReference type="InterPro" id="IPR016197">
    <property type="entry name" value="Chromo-like_dom_sf"/>
</dbReference>
<dbReference type="InterPro" id="IPR008251">
    <property type="entry name" value="Chromo_shadow_dom"/>
</dbReference>
<feature type="domain" description="Chromo" evidence="3">
    <location>
        <begin position="25"/>
        <end position="83"/>
    </location>
</feature>
<dbReference type="Pfam" id="PF00385">
    <property type="entry name" value="Chromo"/>
    <property type="match status" value="1"/>
</dbReference>
<evidence type="ECO:0000313" key="5">
    <source>
        <dbReference type="Proteomes" id="UP001292079"/>
    </source>
</evidence>
<accession>A0AAE1ZC40</accession>
<name>A0AAE1ZC40_SCHME</name>
<dbReference type="Proteomes" id="UP001292079">
    <property type="component" value="Unassembled WGS sequence"/>
</dbReference>
<proteinExistence type="predicted"/>
<comment type="caution">
    <text evidence="4">The sequence shown here is derived from an EMBL/GenBank/DDBJ whole genome shotgun (WGS) entry which is preliminary data.</text>
</comment>
<gene>
    <name evidence="4" type="ORF">MN116_000590</name>
</gene>
<dbReference type="PROSITE" id="PS50013">
    <property type="entry name" value="CHROMO_2"/>
    <property type="match status" value="2"/>
</dbReference>
<keyword evidence="5" id="KW-1185">Reference proteome</keyword>
<dbReference type="InterPro" id="IPR000953">
    <property type="entry name" value="Chromo/chromo_shadow_dom"/>
</dbReference>
<keyword evidence="2" id="KW-0539">Nucleus</keyword>